<dbReference type="InterPro" id="IPR018484">
    <property type="entry name" value="FGGY_N"/>
</dbReference>
<keyword evidence="2" id="KW-0808">Transferase</keyword>
<organism evidence="6 7">
    <name type="scientific">Candidatus Mycoplasma haematohominis</name>
    <dbReference type="NCBI Taxonomy" id="1494318"/>
    <lineage>
        <taxon>Bacteria</taxon>
        <taxon>Bacillati</taxon>
        <taxon>Mycoplasmatota</taxon>
        <taxon>Mollicutes</taxon>
        <taxon>Mycoplasmataceae</taxon>
        <taxon>Mycoplasma</taxon>
    </lineage>
</organism>
<name>A0A478FTF7_9MOLU</name>
<dbReference type="InterPro" id="IPR043129">
    <property type="entry name" value="ATPase_NBD"/>
</dbReference>
<dbReference type="InterPro" id="IPR018483">
    <property type="entry name" value="Carb_kinase_FGGY_CS"/>
</dbReference>
<dbReference type="EMBL" id="BIMN01000001">
    <property type="protein sequence ID" value="GCE63300.1"/>
    <property type="molecule type" value="Genomic_DNA"/>
</dbReference>
<accession>A0A478FTF7</accession>
<dbReference type="Gene3D" id="3.30.420.40">
    <property type="match status" value="2"/>
</dbReference>
<dbReference type="PANTHER" id="PTHR10196">
    <property type="entry name" value="SUGAR KINASE"/>
    <property type="match status" value="1"/>
</dbReference>
<comment type="caution">
    <text evidence="6">The sequence shown here is derived from an EMBL/GenBank/DDBJ whole genome shotgun (WGS) entry which is preliminary data.</text>
</comment>
<dbReference type="PROSITE" id="PS00933">
    <property type="entry name" value="FGGY_KINASES_1"/>
    <property type="match status" value="1"/>
</dbReference>
<evidence type="ECO:0000313" key="6">
    <source>
        <dbReference type="EMBL" id="GCE63300.1"/>
    </source>
</evidence>
<dbReference type="SUPFAM" id="SSF53067">
    <property type="entry name" value="Actin-like ATPase domain"/>
    <property type="match status" value="2"/>
</dbReference>
<dbReference type="InterPro" id="IPR000577">
    <property type="entry name" value="Carb_kinase_FGGY"/>
</dbReference>
<sequence>MQKNNQNFYFLSVDSSSSSCKVCLINSRTGEIDFLFTESINTYFPKPGWVEHDGDEIYEKLLLLLQKAVSIVSRERIIGIGITNQRESVIAWDKNTLKPVCAVISWQDSRNEDFLHRWRDKEEFIKSKTGLYLNSYFSASKIDWIIKNIDFSWEDIRFGTVDTWLIANLTGGAEFVTDVTNASRTMCMNLEKEIWDLDLLEMFGIPLYTLPTIKPSGSYFGSWRKIPILGVIGDQQAALLSLGSKPGIIKCTYGTGLFVLINSGNKRVYVDNALTTIGWKIEGEKTVYALENGSFVCGNILTKLKNGGFIDNYLIEDNTIVDCIYIEPIDDRLFIFDKKKWKKLSDGIDLSKDRGEIVFKAYLNGLACSTKEMLKCFQVLDFDLNEIYVNGLISTSDYLRKVQSLILNKQIIASKDALDSALGVAYLVGLYSGIITWDQIHDWNSLDAKTDYPIDDFSATKTLEMKWEKYKSSL</sequence>
<dbReference type="Pfam" id="PF00370">
    <property type="entry name" value="FGGY_N"/>
    <property type="match status" value="1"/>
</dbReference>
<proteinExistence type="inferred from homology"/>
<evidence type="ECO:0000256" key="1">
    <source>
        <dbReference type="ARBA" id="ARBA00009156"/>
    </source>
</evidence>
<dbReference type="GO" id="GO:0004370">
    <property type="term" value="F:glycerol kinase activity"/>
    <property type="evidence" value="ECO:0007669"/>
    <property type="project" value="TreeGrafter"/>
</dbReference>
<dbReference type="PIRSF" id="PIRSF000538">
    <property type="entry name" value="GlpK"/>
    <property type="match status" value="1"/>
</dbReference>
<reference evidence="6 7" key="1">
    <citation type="submission" date="2019-01" db="EMBL/GenBank/DDBJ databases">
        <title>Draft genome sequences of Candidatus Mycoplasma haemohominis SWG34-3 identified from a patient with pyrexia, anemia and liver dysfunction.</title>
        <authorList>
            <person name="Sekizuka T."/>
            <person name="Hattori N."/>
            <person name="Katano H."/>
            <person name="Takuma T."/>
            <person name="Ito T."/>
            <person name="Arai N."/>
            <person name="Yanai R."/>
            <person name="Ishii S."/>
            <person name="Miura Y."/>
            <person name="Tokunaga T."/>
            <person name="Watanabe H."/>
            <person name="Nomura N."/>
            <person name="Eguchi J."/>
            <person name="Arai T."/>
            <person name="Hasegawa H."/>
            <person name="Nakamaki T."/>
            <person name="Wakita T."/>
            <person name="Niki Y."/>
            <person name="Kuroda M."/>
        </authorList>
    </citation>
    <scope>NUCLEOTIDE SEQUENCE [LARGE SCALE GENOMIC DNA]</scope>
    <source>
        <strain evidence="6">SWG34-3</strain>
    </source>
</reference>
<dbReference type="GO" id="GO:0019563">
    <property type="term" value="P:glycerol catabolic process"/>
    <property type="evidence" value="ECO:0007669"/>
    <property type="project" value="TreeGrafter"/>
</dbReference>
<evidence type="ECO:0000256" key="2">
    <source>
        <dbReference type="ARBA" id="ARBA00022679"/>
    </source>
</evidence>
<evidence type="ECO:0000256" key="3">
    <source>
        <dbReference type="ARBA" id="ARBA00022777"/>
    </source>
</evidence>
<evidence type="ECO:0000256" key="4">
    <source>
        <dbReference type="ARBA" id="ARBA00043149"/>
    </source>
</evidence>
<dbReference type="AlphaFoldDB" id="A0A478FTF7"/>
<evidence type="ECO:0000259" key="5">
    <source>
        <dbReference type="Pfam" id="PF00370"/>
    </source>
</evidence>
<dbReference type="GO" id="GO:0005829">
    <property type="term" value="C:cytosol"/>
    <property type="evidence" value="ECO:0007669"/>
    <property type="project" value="TreeGrafter"/>
</dbReference>
<protein>
    <recommendedName>
        <fullName evidence="4">ATP:glycerol 3-phosphotransferase</fullName>
    </recommendedName>
</protein>
<comment type="similarity">
    <text evidence="1">Belongs to the FGGY kinase family.</text>
</comment>
<dbReference type="PANTHER" id="PTHR10196:SF69">
    <property type="entry name" value="GLYCEROL KINASE"/>
    <property type="match status" value="1"/>
</dbReference>
<dbReference type="Proteomes" id="UP000324831">
    <property type="component" value="Unassembled WGS sequence"/>
</dbReference>
<keyword evidence="3 6" id="KW-0418">Kinase</keyword>
<feature type="domain" description="Carbohydrate kinase FGGY N-terminal" evidence="5">
    <location>
        <begin position="9"/>
        <end position="240"/>
    </location>
</feature>
<gene>
    <name evidence="6" type="primary">glpK</name>
    <name evidence="6" type="ORF">MHSWG343_02890</name>
</gene>
<evidence type="ECO:0000313" key="7">
    <source>
        <dbReference type="Proteomes" id="UP000324831"/>
    </source>
</evidence>